<protein>
    <submittedName>
        <fullName evidence="1">Antitoxin of toxin-antitoxin stability system</fullName>
    </submittedName>
</protein>
<name>A0ABT6D6K5_9LACO</name>
<keyword evidence="2" id="KW-1185">Reference proteome</keyword>
<evidence type="ECO:0000313" key="2">
    <source>
        <dbReference type="Proteomes" id="UP001152867"/>
    </source>
</evidence>
<dbReference type="Proteomes" id="UP001152867">
    <property type="component" value="Unassembled WGS sequence"/>
</dbReference>
<organism evidence="1 2">
    <name type="scientific">Furfurilactobacillus milii</name>
    <dbReference type="NCBI Taxonomy" id="2888272"/>
    <lineage>
        <taxon>Bacteria</taxon>
        <taxon>Bacillati</taxon>
        <taxon>Bacillota</taxon>
        <taxon>Bacilli</taxon>
        <taxon>Lactobacillales</taxon>
        <taxon>Lactobacillaceae</taxon>
        <taxon>Furfurilactobacillus</taxon>
    </lineage>
</organism>
<dbReference type="RefSeq" id="WP_178942332.1">
    <property type="nucleotide sequence ID" value="NZ_JAIWJF010000003.1"/>
</dbReference>
<dbReference type="EMBL" id="JANDJP010000001">
    <property type="protein sequence ID" value="MDF9912725.1"/>
    <property type="molecule type" value="Genomic_DNA"/>
</dbReference>
<gene>
    <name evidence="1" type="ORF">NNA32_00525</name>
</gene>
<reference evidence="1" key="1">
    <citation type="submission" date="2022-06" db="EMBL/GenBank/DDBJ databases">
        <title>Antifungal cultures and metabolites of lactic acid bacteria for use in dairy fermentations.</title>
        <authorList>
            <person name="Zhao Z."/>
            <person name="Gaenzle M."/>
        </authorList>
    </citation>
    <scope>NUCLEOTIDE SEQUENCE</scope>
    <source>
        <strain evidence="1">FUA3126</strain>
    </source>
</reference>
<proteinExistence type="predicted"/>
<comment type="caution">
    <text evidence="1">The sequence shown here is derived from an EMBL/GenBank/DDBJ whole genome shotgun (WGS) entry which is preliminary data.</text>
</comment>
<evidence type="ECO:0000313" key="1">
    <source>
        <dbReference type="EMBL" id="MDF9912725.1"/>
    </source>
</evidence>
<sequence length="74" mass="8314">MKSVKIRKVGSSNVLTVPHEIHPKYDTFDVFEGRDGAIIYLPKKSNPFTDPKYIAAHSGSELDEGFEVDADEFE</sequence>
<accession>A0ABT6D6K5</accession>